<comment type="function">
    <text evidence="11">Plays a role in peptidoglycan recycling by cleaving the terminal beta-1,4-linked N-acetylglucosamine (GlcNAc) from peptide-linked peptidoglycan fragments, giving rise to free GlcNAc, anhydro-N-acetylmuramic acid and anhydro-N-acetylmuramic acid-linked peptides.</text>
</comment>
<dbReference type="GO" id="GO:0004563">
    <property type="term" value="F:beta-N-acetylhexosaminidase activity"/>
    <property type="evidence" value="ECO:0007669"/>
    <property type="project" value="UniProtKB-UniRule"/>
</dbReference>
<evidence type="ECO:0000256" key="11">
    <source>
        <dbReference type="HAMAP-Rule" id="MF_00364"/>
    </source>
</evidence>
<keyword evidence="2 11" id="KW-0963">Cytoplasm</keyword>
<proteinExistence type="inferred from homology"/>
<dbReference type="EMBL" id="FOOU01000006">
    <property type="protein sequence ID" value="SFG42141.1"/>
    <property type="molecule type" value="Genomic_DNA"/>
</dbReference>
<keyword evidence="4 11" id="KW-0378">Hydrolase</keyword>
<evidence type="ECO:0000256" key="6">
    <source>
        <dbReference type="ARBA" id="ARBA00022984"/>
    </source>
</evidence>
<feature type="binding site" evidence="11">
    <location>
        <position position="63"/>
    </location>
    <ligand>
        <name>substrate</name>
    </ligand>
</feature>
<evidence type="ECO:0000256" key="10">
    <source>
        <dbReference type="ARBA" id="ARBA00037880"/>
    </source>
</evidence>
<name>A0A1I2RWL1_9GAMM</name>
<dbReference type="GO" id="GO:0005737">
    <property type="term" value="C:cytoplasm"/>
    <property type="evidence" value="ECO:0007669"/>
    <property type="project" value="UniProtKB-SubCell"/>
</dbReference>
<dbReference type="GO" id="GO:0051301">
    <property type="term" value="P:cell division"/>
    <property type="evidence" value="ECO:0007669"/>
    <property type="project" value="UniProtKB-KW"/>
</dbReference>
<dbReference type="NCBIfam" id="NF003740">
    <property type="entry name" value="PRK05337.1"/>
    <property type="match status" value="1"/>
</dbReference>
<evidence type="ECO:0000256" key="8">
    <source>
        <dbReference type="ARBA" id="ARBA00023306"/>
    </source>
</evidence>
<dbReference type="AlphaFoldDB" id="A0A1I2RWL1"/>
<dbReference type="SUPFAM" id="SSF51445">
    <property type="entry name" value="(Trans)glycosidases"/>
    <property type="match status" value="1"/>
</dbReference>
<comment type="pathway">
    <text evidence="10 11">Cell wall biogenesis; peptidoglycan recycling.</text>
</comment>
<dbReference type="Pfam" id="PF00933">
    <property type="entry name" value="Glyco_hydro_3"/>
    <property type="match status" value="1"/>
</dbReference>
<dbReference type="InterPro" id="IPR017853">
    <property type="entry name" value="GH"/>
</dbReference>
<feature type="site" description="Important for catalytic activity" evidence="11">
    <location>
        <position position="178"/>
    </location>
</feature>
<organism evidence="13 14">
    <name type="scientific">Neptunomonas qingdaonensis</name>
    <dbReference type="NCBI Taxonomy" id="1045558"/>
    <lineage>
        <taxon>Bacteria</taxon>
        <taxon>Pseudomonadati</taxon>
        <taxon>Pseudomonadota</taxon>
        <taxon>Gammaproteobacteria</taxon>
        <taxon>Oceanospirillales</taxon>
        <taxon>Oceanospirillaceae</taxon>
        <taxon>Neptunomonas</taxon>
    </lineage>
</organism>
<dbReference type="PANTHER" id="PTHR30480:SF13">
    <property type="entry name" value="BETA-HEXOSAMINIDASE"/>
    <property type="match status" value="1"/>
</dbReference>
<dbReference type="Proteomes" id="UP000198623">
    <property type="component" value="Unassembled WGS sequence"/>
</dbReference>
<dbReference type="RefSeq" id="WP_090728016.1">
    <property type="nucleotide sequence ID" value="NZ_FOOU01000006.1"/>
</dbReference>
<feature type="active site" description="Nucleophile" evidence="11">
    <location>
        <position position="251"/>
    </location>
</feature>
<comment type="similarity">
    <text evidence="11">Belongs to the glycosyl hydrolase 3 family. NagZ subfamily.</text>
</comment>
<keyword evidence="6 11" id="KW-0573">Peptidoglycan synthesis</keyword>
<dbReference type="GO" id="GO:0008360">
    <property type="term" value="P:regulation of cell shape"/>
    <property type="evidence" value="ECO:0007669"/>
    <property type="project" value="UniProtKB-KW"/>
</dbReference>
<reference evidence="14" key="1">
    <citation type="submission" date="2016-10" db="EMBL/GenBank/DDBJ databases">
        <authorList>
            <person name="Varghese N."/>
            <person name="Submissions S."/>
        </authorList>
    </citation>
    <scope>NUCLEOTIDE SEQUENCE [LARGE SCALE GENOMIC DNA]</scope>
    <source>
        <strain evidence="14">CGMCC 1.10971</strain>
    </source>
</reference>
<comment type="catalytic activity">
    <reaction evidence="1 11">
        <text>Hydrolysis of terminal non-reducing N-acetyl-D-hexosamine residues in N-acetyl-beta-D-hexosaminides.</text>
        <dbReference type="EC" id="3.2.1.52"/>
    </reaction>
</comment>
<dbReference type="Gene3D" id="3.20.20.300">
    <property type="entry name" value="Glycoside hydrolase, family 3, N-terminal domain"/>
    <property type="match status" value="1"/>
</dbReference>
<evidence type="ECO:0000256" key="3">
    <source>
        <dbReference type="ARBA" id="ARBA00022618"/>
    </source>
</evidence>
<evidence type="ECO:0000256" key="1">
    <source>
        <dbReference type="ARBA" id="ARBA00001231"/>
    </source>
</evidence>
<dbReference type="OrthoDB" id="9786661at2"/>
<evidence type="ECO:0000259" key="12">
    <source>
        <dbReference type="Pfam" id="PF00933"/>
    </source>
</evidence>
<dbReference type="InterPro" id="IPR022956">
    <property type="entry name" value="Beta_hexosaminidase_bac"/>
</dbReference>
<feature type="binding site" evidence="11">
    <location>
        <position position="71"/>
    </location>
    <ligand>
        <name>substrate</name>
    </ligand>
</feature>
<dbReference type="PANTHER" id="PTHR30480">
    <property type="entry name" value="BETA-HEXOSAMINIDASE-RELATED"/>
    <property type="match status" value="1"/>
</dbReference>
<dbReference type="InterPro" id="IPR036962">
    <property type="entry name" value="Glyco_hydro_3_N_sf"/>
</dbReference>
<keyword evidence="3 11" id="KW-0132">Cell division</keyword>
<keyword evidence="7 11" id="KW-0326">Glycosidase</keyword>
<dbReference type="UniPathway" id="UPA00544"/>
<evidence type="ECO:0000256" key="4">
    <source>
        <dbReference type="ARBA" id="ARBA00022801"/>
    </source>
</evidence>
<dbReference type="InterPro" id="IPR050226">
    <property type="entry name" value="NagZ_Beta-hexosaminidase"/>
</dbReference>
<evidence type="ECO:0000256" key="5">
    <source>
        <dbReference type="ARBA" id="ARBA00022960"/>
    </source>
</evidence>
<dbReference type="InterPro" id="IPR001764">
    <property type="entry name" value="Glyco_hydro_3_N"/>
</dbReference>
<sequence length="333" mass="36653">MASGRLMLDVQGVSLTPAERDMIGHPEAGGLILFGRNYQSKSQLRDLVADIRQQNSDILIAVDHEGGRVQRFRHEFVRIPPMRALARLWERDPVQAISIAEDVGWLMAAELIEIDIDISFAPVLDIDWSRSEIIGDRAFGTTTGQVIALAGAFMRGMHAAGMAATGKHFPGHGWVAADSHLDIPCDERSYDLLCAADIKPFKALIDQGLDAIMPAHIVYQQLDEKTAGFSEFWLKRILRETLGFRGVIFSDDLGMAGASAAGGFIERTQAALYAGCDMALVCNHPEGAQQVLTYLDNHQFAATVSIQTMKHKKHDVDAQRFERVADLIQSLEA</sequence>
<evidence type="ECO:0000256" key="9">
    <source>
        <dbReference type="ARBA" id="ARBA00023316"/>
    </source>
</evidence>
<keyword evidence="14" id="KW-1185">Reference proteome</keyword>
<dbReference type="FunFam" id="3.20.20.300:FF:000001">
    <property type="entry name" value="Beta-hexosaminidase"/>
    <property type="match status" value="1"/>
</dbReference>
<dbReference type="GO" id="GO:0005975">
    <property type="term" value="P:carbohydrate metabolic process"/>
    <property type="evidence" value="ECO:0007669"/>
    <property type="project" value="InterPro"/>
</dbReference>
<feature type="active site" description="Proton donor/acceptor" evidence="11">
    <location>
        <position position="180"/>
    </location>
</feature>
<dbReference type="EC" id="3.2.1.52" evidence="11"/>
<dbReference type="GO" id="GO:0009252">
    <property type="term" value="P:peptidoglycan biosynthetic process"/>
    <property type="evidence" value="ECO:0007669"/>
    <property type="project" value="UniProtKB-KW"/>
</dbReference>
<evidence type="ECO:0000256" key="7">
    <source>
        <dbReference type="ARBA" id="ARBA00023295"/>
    </source>
</evidence>
<feature type="binding site" evidence="11">
    <location>
        <position position="137"/>
    </location>
    <ligand>
        <name>substrate</name>
    </ligand>
</feature>
<gene>
    <name evidence="11" type="primary">nagZ</name>
    <name evidence="13" type="ORF">SAMN05216175_106212</name>
</gene>
<dbReference type="HAMAP" id="MF_00364">
    <property type="entry name" value="NagZ"/>
    <property type="match status" value="1"/>
</dbReference>
<evidence type="ECO:0000313" key="14">
    <source>
        <dbReference type="Proteomes" id="UP000198623"/>
    </source>
</evidence>
<dbReference type="GO" id="GO:0009254">
    <property type="term" value="P:peptidoglycan turnover"/>
    <property type="evidence" value="ECO:0007669"/>
    <property type="project" value="UniProtKB-UniRule"/>
</dbReference>
<evidence type="ECO:0000256" key="2">
    <source>
        <dbReference type="ARBA" id="ARBA00022490"/>
    </source>
</evidence>
<evidence type="ECO:0000313" key="13">
    <source>
        <dbReference type="EMBL" id="SFG42141.1"/>
    </source>
</evidence>
<keyword evidence="5 11" id="KW-0133">Cell shape</keyword>
<protein>
    <recommendedName>
        <fullName evidence="11">Beta-hexosaminidase</fullName>
        <ecNumber evidence="11">3.2.1.52</ecNumber>
    </recommendedName>
    <alternativeName>
        <fullName evidence="11">Beta-N-acetylhexosaminidase</fullName>
    </alternativeName>
    <alternativeName>
        <fullName evidence="11">N-acetyl-beta-glucosaminidase</fullName>
    </alternativeName>
</protein>
<dbReference type="GO" id="GO:0071555">
    <property type="term" value="P:cell wall organization"/>
    <property type="evidence" value="ECO:0007669"/>
    <property type="project" value="UniProtKB-KW"/>
</dbReference>
<comment type="subcellular location">
    <subcellularLocation>
        <location evidence="11">Cytoplasm</location>
    </subcellularLocation>
</comment>
<accession>A0A1I2RWL1</accession>
<keyword evidence="8 11" id="KW-0131">Cell cycle</keyword>
<dbReference type="STRING" id="1045558.SAMN05216175_106212"/>
<keyword evidence="9 11" id="KW-0961">Cell wall biogenesis/degradation</keyword>
<feature type="binding site" evidence="11">
    <location>
        <begin position="167"/>
        <end position="168"/>
    </location>
    <ligand>
        <name>substrate</name>
    </ligand>
</feature>
<feature type="domain" description="Glycoside hydrolase family 3 N-terminal" evidence="12">
    <location>
        <begin position="14"/>
        <end position="297"/>
    </location>
</feature>